<feature type="compositionally biased region" description="Polar residues" evidence="2">
    <location>
        <begin position="1008"/>
        <end position="1029"/>
    </location>
</feature>
<feature type="region of interest" description="Disordered" evidence="2">
    <location>
        <begin position="400"/>
        <end position="421"/>
    </location>
</feature>
<dbReference type="GO" id="GO:0005795">
    <property type="term" value="C:Golgi stack"/>
    <property type="evidence" value="ECO:0007669"/>
    <property type="project" value="TreeGrafter"/>
</dbReference>
<evidence type="ECO:0000256" key="2">
    <source>
        <dbReference type="SAM" id="MobiDB-lite"/>
    </source>
</evidence>
<dbReference type="GO" id="GO:0012507">
    <property type="term" value="C:ER to Golgi transport vesicle membrane"/>
    <property type="evidence" value="ECO:0007669"/>
    <property type="project" value="TreeGrafter"/>
</dbReference>
<proteinExistence type="predicted"/>
<feature type="compositionally biased region" description="Polar residues" evidence="2">
    <location>
        <begin position="896"/>
        <end position="920"/>
    </location>
</feature>
<feature type="region of interest" description="Disordered" evidence="2">
    <location>
        <begin position="138"/>
        <end position="160"/>
    </location>
</feature>
<feature type="compositionally biased region" description="Polar residues" evidence="2">
    <location>
        <begin position="976"/>
        <end position="990"/>
    </location>
</feature>
<dbReference type="GO" id="GO:0006886">
    <property type="term" value="P:intracellular protein transport"/>
    <property type="evidence" value="ECO:0007669"/>
    <property type="project" value="TreeGrafter"/>
</dbReference>
<dbReference type="AlphaFoldDB" id="A0A0G4HRD0"/>
<dbReference type="GO" id="GO:0061025">
    <property type="term" value="P:membrane fusion"/>
    <property type="evidence" value="ECO:0007669"/>
    <property type="project" value="TreeGrafter"/>
</dbReference>
<dbReference type="InterPro" id="IPR024095">
    <property type="entry name" value="Vesicle_P115"/>
</dbReference>
<dbReference type="VEuPathDB" id="CryptoDB:Cvel_30521"/>
<organism evidence="3">
    <name type="scientific">Chromera velia CCMP2878</name>
    <dbReference type="NCBI Taxonomy" id="1169474"/>
    <lineage>
        <taxon>Eukaryota</taxon>
        <taxon>Sar</taxon>
        <taxon>Alveolata</taxon>
        <taxon>Colpodellida</taxon>
        <taxon>Chromeraceae</taxon>
        <taxon>Chromera</taxon>
    </lineage>
</organism>
<dbReference type="PANTHER" id="PTHR10013:SF0">
    <property type="entry name" value="GENERAL VESICULAR TRANSPORT FACTOR P115"/>
    <property type="match status" value="1"/>
</dbReference>
<gene>
    <name evidence="3" type="ORF">Cvel_30521</name>
</gene>
<name>A0A0G4HRD0_9ALVE</name>
<accession>A0A0G4HRD0</accession>
<feature type="region of interest" description="Disordered" evidence="2">
    <location>
        <begin position="55"/>
        <end position="122"/>
    </location>
</feature>
<dbReference type="InterPro" id="IPR011989">
    <property type="entry name" value="ARM-like"/>
</dbReference>
<sequence>GGEAQAGSGPVDRDLQATQASFLQSAVGALLAETVPGDASIQGLLLSSLAPQITRETEADPSPEASSVASSMMHHNHPEGFQQQVPGVPSAFLPGGGEEPTGKSKRQPRGGNATPGAPPGRLTVRSIEQACRLVARLDKQQPHGQGSSSELVGGEAESGVRVRDTIERARKESEMRTQFALTLPRLWHCLRVMEKALWENEEVQNVATQMPVEIPEDAGTPDSFLDKILKLFGSVGRSVCSRLAAQPPSISVAHPPVTPHGGEAVGLAAANWQQADDFGGFGAQGAAEARAALEEERKIADNTMPCALVAVLKLMIVWLRQCHAAIPKLLNSPFYLPLLFELIALEPRGGAQTGATGRAKGSRKEKEQGGLPEIFAHIQGLAALLVGVCIERLEKRREELRQQQQQQGKGSAQRGQPQGGDAEVDVTSILQLVASRVGLEAFNLKIEAMRRTDAFVKGGKVLLAAPQLSLKPVPPGTAPRIEALKGLVPDRLGFRLFDPQFAQLVTEHSATLQAALVQLYLQQQAGMLEGGPGSAVVSSDVAEHFKDLIKIQDLELRGLKKTNEELKERLRVLERRALAADSEKLLEKSEALEAECRRLRVEADTLAVLCSRKEEEASFERARGMRSRLELEVQLEGLAVALESEERAARLREKEAATAAAELAGAQKESETLREAIRKLEGEMDELSLARQPKFDGRRESQEGLGGNSSVQADGVTRAAGSGGGMPGSSRVLGGDVSVLENVASKVGELERQAVQREHDMKTLKSKHEDLLDLLSRIIDDIPEAQKFASELRYAPASFDTFSTSVPQQPPADVLSSSNQAPQQGPPEGTAAADMATGVPEKSSEGGQRGEPAGRFPENGHGLSPGPNASPPEFSSGAPPPASVSPSLPSSRPTLDASSHVPSASHPTSVPSQASSSMPNSRGPLPMPTPGTTPQAAPFAQHQHPPTTYGGSLGDTPALPPQSSSRGQAAAMPSPVQKQNSWENQQTATAPPQAHPLPSSDSLRSHHSTAPASQQQFGQRAQPVSSYSGASPGGTPHAPQKESSPSGPIPQGGHFSAFPSTSSEEPRRDSLPQHQPAAKMSTNGHPFQQPSQFAPPSSSQPAAWQGESEYRHHHHHQQQQQPHPSQGPANGHAPAQATAATAVPPVGLAGGPPVAPAHQPYSSSSIPGYPPSTQYHQQQQHYSGYAYGEGRGHRQDSGAYLGTGMDEGGGGGMAADFLSAALGGGTEGTFTQARQPEQKTNEQKGASISPWGYAL</sequence>
<feature type="compositionally biased region" description="Low complexity" evidence="2">
    <location>
        <begin position="1156"/>
        <end position="1182"/>
    </location>
</feature>
<feature type="non-terminal residue" evidence="3">
    <location>
        <position position="1"/>
    </location>
</feature>
<dbReference type="GO" id="GO:0048211">
    <property type="term" value="P:Golgi vesicle docking"/>
    <property type="evidence" value="ECO:0007669"/>
    <property type="project" value="TreeGrafter"/>
</dbReference>
<evidence type="ECO:0000313" key="3">
    <source>
        <dbReference type="EMBL" id="CEM46800.1"/>
    </source>
</evidence>
<dbReference type="GO" id="GO:0005783">
    <property type="term" value="C:endoplasmic reticulum"/>
    <property type="evidence" value="ECO:0007669"/>
    <property type="project" value="TreeGrafter"/>
</dbReference>
<feature type="compositionally biased region" description="Low complexity" evidence="2">
    <location>
        <begin position="1086"/>
        <end position="1103"/>
    </location>
</feature>
<reference evidence="3" key="1">
    <citation type="submission" date="2014-11" db="EMBL/GenBank/DDBJ databases">
        <authorList>
            <person name="Otto D Thomas"/>
            <person name="Naeem Raeece"/>
        </authorList>
    </citation>
    <scope>NUCLEOTIDE SEQUENCE</scope>
</reference>
<dbReference type="Gene3D" id="1.25.10.10">
    <property type="entry name" value="Leucine-rich Repeat Variant"/>
    <property type="match status" value="1"/>
</dbReference>
<dbReference type="GO" id="GO:0006888">
    <property type="term" value="P:endoplasmic reticulum to Golgi vesicle-mediated transport"/>
    <property type="evidence" value="ECO:0007669"/>
    <property type="project" value="TreeGrafter"/>
</dbReference>
<feature type="coiled-coil region" evidence="1">
    <location>
        <begin position="549"/>
        <end position="602"/>
    </location>
</feature>
<evidence type="ECO:0000256" key="1">
    <source>
        <dbReference type="SAM" id="Coils"/>
    </source>
</evidence>
<dbReference type="PANTHER" id="PTHR10013">
    <property type="entry name" value="GENERAL VESICULAR TRANSPORT FACTOR P115"/>
    <property type="match status" value="1"/>
</dbReference>
<feature type="region of interest" description="Disordered" evidence="2">
    <location>
        <begin position="803"/>
        <end position="1255"/>
    </location>
</feature>
<feature type="compositionally biased region" description="Low complexity" evidence="2">
    <location>
        <begin position="1118"/>
        <end position="1147"/>
    </location>
</feature>
<protein>
    <submittedName>
        <fullName evidence="3">Uncharacterized protein</fullName>
    </submittedName>
</protein>
<feature type="region of interest" description="Disordered" evidence="2">
    <location>
        <begin position="688"/>
        <end position="733"/>
    </location>
</feature>
<dbReference type="EMBL" id="CDMZ01003557">
    <property type="protein sequence ID" value="CEM46800.1"/>
    <property type="molecule type" value="Genomic_DNA"/>
</dbReference>
<keyword evidence="1" id="KW-0175">Coiled coil</keyword>
<feature type="compositionally biased region" description="Low complexity" evidence="2">
    <location>
        <begin position="884"/>
        <end position="893"/>
    </location>
</feature>
<feature type="compositionally biased region" description="Basic and acidic residues" evidence="2">
    <location>
        <begin position="693"/>
        <end position="702"/>
    </location>
</feature>